<dbReference type="Proteomes" id="UP001153737">
    <property type="component" value="Chromosome 1"/>
</dbReference>
<dbReference type="GO" id="GO:0004563">
    <property type="term" value="F:beta-N-acetylhexosaminidase activity"/>
    <property type="evidence" value="ECO:0007669"/>
    <property type="project" value="UniProtKB-EC"/>
</dbReference>
<dbReference type="PANTHER" id="PTHR22600:SF21">
    <property type="entry name" value="BETA-HEXOSAMINIDASE A"/>
    <property type="match status" value="1"/>
</dbReference>
<evidence type="ECO:0000256" key="2">
    <source>
        <dbReference type="ARBA" id="ARBA00006285"/>
    </source>
</evidence>
<dbReference type="Pfam" id="PF14845">
    <property type="entry name" value="Glycohydro_20b2"/>
    <property type="match status" value="1"/>
</dbReference>
<dbReference type="PRINTS" id="PR00738">
    <property type="entry name" value="GLHYDRLASE20"/>
</dbReference>
<keyword evidence="9" id="KW-1015">Disulfide bond</keyword>
<feature type="disulfide bond" evidence="9">
    <location>
        <begin position="298"/>
        <end position="347"/>
    </location>
</feature>
<dbReference type="OrthoDB" id="428480at2759"/>
<gene>
    <name evidence="13" type="ORF">PHAECO_LOCUS1404</name>
</gene>
<evidence type="ECO:0000256" key="3">
    <source>
        <dbReference type="ARBA" id="ARBA00022729"/>
    </source>
</evidence>
<keyword evidence="5" id="KW-0325">Glycoprotein</keyword>
<evidence type="ECO:0000313" key="14">
    <source>
        <dbReference type="Proteomes" id="UP001153737"/>
    </source>
</evidence>
<dbReference type="PIRSF" id="PIRSF001093">
    <property type="entry name" value="B-hxosamndse_ab_euk"/>
    <property type="match status" value="1"/>
</dbReference>
<evidence type="ECO:0000259" key="11">
    <source>
        <dbReference type="Pfam" id="PF00728"/>
    </source>
</evidence>
<evidence type="ECO:0000256" key="9">
    <source>
        <dbReference type="PIRSR" id="PIRSR001093-2"/>
    </source>
</evidence>
<dbReference type="PROSITE" id="PS51257">
    <property type="entry name" value="PROKAR_LIPOPROTEIN"/>
    <property type="match status" value="1"/>
</dbReference>
<dbReference type="SUPFAM" id="SSF55545">
    <property type="entry name" value="beta-N-acetylhexosaminidase-like domain"/>
    <property type="match status" value="1"/>
</dbReference>
<keyword evidence="3 10" id="KW-0732">Signal</keyword>
<evidence type="ECO:0000256" key="1">
    <source>
        <dbReference type="ARBA" id="ARBA00001231"/>
    </source>
</evidence>
<dbReference type="InterPro" id="IPR017853">
    <property type="entry name" value="GH"/>
</dbReference>
<evidence type="ECO:0000256" key="8">
    <source>
        <dbReference type="PIRSR" id="PIRSR001093-1"/>
    </source>
</evidence>
<dbReference type="SUPFAM" id="SSF51445">
    <property type="entry name" value="(Trans)glycosidases"/>
    <property type="match status" value="1"/>
</dbReference>
<reference evidence="13" key="1">
    <citation type="submission" date="2022-01" db="EMBL/GenBank/DDBJ databases">
        <authorList>
            <person name="King R."/>
        </authorList>
    </citation>
    <scope>NUCLEOTIDE SEQUENCE</scope>
</reference>
<evidence type="ECO:0000313" key="13">
    <source>
        <dbReference type="EMBL" id="CAG9813348.1"/>
    </source>
</evidence>
<comment type="catalytic activity">
    <reaction evidence="1 7">
        <text>Hydrolysis of terminal non-reducing N-acetyl-D-hexosamine residues in N-acetyl-beta-D-hexosaminides.</text>
        <dbReference type="EC" id="3.2.1.52"/>
    </reaction>
</comment>
<evidence type="ECO:0000256" key="10">
    <source>
        <dbReference type="SAM" id="SignalP"/>
    </source>
</evidence>
<dbReference type="GO" id="GO:0005764">
    <property type="term" value="C:lysosome"/>
    <property type="evidence" value="ECO:0007669"/>
    <property type="project" value="TreeGrafter"/>
</dbReference>
<organism evidence="13 14">
    <name type="scientific">Phaedon cochleariae</name>
    <name type="common">Mustard beetle</name>
    <dbReference type="NCBI Taxonomy" id="80249"/>
    <lineage>
        <taxon>Eukaryota</taxon>
        <taxon>Metazoa</taxon>
        <taxon>Ecdysozoa</taxon>
        <taxon>Arthropoda</taxon>
        <taxon>Hexapoda</taxon>
        <taxon>Insecta</taxon>
        <taxon>Pterygota</taxon>
        <taxon>Neoptera</taxon>
        <taxon>Endopterygota</taxon>
        <taxon>Coleoptera</taxon>
        <taxon>Polyphaga</taxon>
        <taxon>Cucujiformia</taxon>
        <taxon>Chrysomeloidea</taxon>
        <taxon>Chrysomelidae</taxon>
        <taxon>Chrysomelinae</taxon>
        <taxon>Chrysomelini</taxon>
        <taxon>Phaedon</taxon>
    </lineage>
</organism>
<reference evidence="13" key="2">
    <citation type="submission" date="2022-10" db="EMBL/GenBank/DDBJ databases">
        <authorList>
            <consortium name="ENA_rothamsted_submissions"/>
            <consortium name="culmorum"/>
            <person name="King R."/>
        </authorList>
    </citation>
    <scope>NUCLEOTIDE SEQUENCE</scope>
</reference>
<dbReference type="GO" id="GO:0016020">
    <property type="term" value="C:membrane"/>
    <property type="evidence" value="ECO:0007669"/>
    <property type="project" value="TreeGrafter"/>
</dbReference>
<comment type="similarity">
    <text evidence="2 7">Belongs to the glycosyl hydrolase 20 family.</text>
</comment>
<dbReference type="InterPro" id="IPR029018">
    <property type="entry name" value="Hex-like_dom2"/>
</dbReference>
<dbReference type="InterPro" id="IPR015883">
    <property type="entry name" value="Glyco_hydro_20_cat"/>
</dbReference>
<proteinExistence type="inferred from homology"/>
<evidence type="ECO:0000256" key="6">
    <source>
        <dbReference type="ARBA" id="ARBA00023295"/>
    </source>
</evidence>
<dbReference type="FunFam" id="3.20.20.80:FF:000063">
    <property type="entry name" value="Beta-hexosaminidase"/>
    <property type="match status" value="1"/>
</dbReference>
<feature type="active site" description="Proton donor" evidence="8">
    <location>
        <position position="342"/>
    </location>
</feature>
<dbReference type="Gene3D" id="3.30.379.10">
    <property type="entry name" value="Chitobiase/beta-hexosaminidase domain 2-like"/>
    <property type="match status" value="1"/>
</dbReference>
<keyword evidence="14" id="KW-1185">Reference proteome</keyword>
<dbReference type="GO" id="GO:0030203">
    <property type="term" value="P:glycosaminoglycan metabolic process"/>
    <property type="evidence" value="ECO:0007669"/>
    <property type="project" value="TreeGrafter"/>
</dbReference>
<evidence type="ECO:0000256" key="4">
    <source>
        <dbReference type="ARBA" id="ARBA00022801"/>
    </source>
</evidence>
<accession>A0A9N9X037</accession>
<dbReference type="GO" id="GO:0005975">
    <property type="term" value="P:carbohydrate metabolic process"/>
    <property type="evidence" value="ECO:0007669"/>
    <property type="project" value="InterPro"/>
</dbReference>
<feature type="chain" id="PRO_5040273003" description="Beta-hexosaminidase" evidence="10">
    <location>
        <begin position="19"/>
        <end position="538"/>
    </location>
</feature>
<evidence type="ECO:0000256" key="5">
    <source>
        <dbReference type="ARBA" id="ARBA00023180"/>
    </source>
</evidence>
<dbReference type="InterPro" id="IPR029019">
    <property type="entry name" value="HEX_eukaryotic_N"/>
</dbReference>
<dbReference type="AlphaFoldDB" id="A0A9N9X037"/>
<name>A0A9N9X037_PHACE</name>
<sequence length="538" mass="61158">MKFSQLTIVALVLIGCESYIEKPGPRYVATKGEPWPKPQTQIKNDAYFVLRPQFFEFQVKNNAKCTLLHDAVLRYQSIISGLYESVDENLKFVSHQHHKKEWLSDNNFIGHLESAVVNLSGSCDDNDYPSQDMKENYSINITPDNAEIQSSTIWGILRGLETFSQLIYIADDYVSLRINTTSISDYPRFAHRGLLLDTSRHFIPVKKMLENLDAMAYNKLNVFHWHIVDDQSFPYVSRKYPELSEQGAYKPSQVYTPAVMQQIVEYARVRGIRVIPEFDTPGHTRSWGVAHPEVLTACGGNLAGEYGPMDPSKVETYNLLAGLLGEVSETFPDQYIHLGGDEVDFDCWESNANISKFMKKENITDYKGLESYFVQRVINIVDALKAKSIVWEEVFENGVKLPTETIVQVWKGPWEQTMSEVTLSGKTAILSSCWYLDHLDSYGDWQKFYNCEPYNFTGVDSQKKLVLGGEACMWAEVVNEFNVISRVWPRASAAAEKLWSAENVTDIKEATLRLEEHVCRMNRRGVGAQPPSGPGFCP</sequence>
<feature type="domain" description="Glycoside hydrolase family 20 catalytic" evidence="11">
    <location>
        <begin position="189"/>
        <end position="501"/>
    </location>
</feature>
<dbReference type="PANTHER" id="PTHR22600">
    <property type="entry name" value="BETA-HEXOSAMINIDASE"/>
    <property type="match status" value="1"/>
</dbReference>
<feature type="disulfide bond" evidence="9">
    <location>
        <begin position="65"/>
        <end position="123"/>
    </location>
</feature>
<dbReference type="CDD" id="cd06562">
    <property type="entry name" value="GH20_HexA_HexB-like"/>
    <property type="match status" value="1"/>
</dbReference>
<dbReference type="EMBL" id="OU896707">
    <property type="protein sequence ID" value="CAG9813348.1"/>
    <property type="molecule type" value="Genomic_DNA"/>
</dbReference>
<protein>
    <recommendedName>
        <fullName evidence="7">Beta-hexosaminidase</fullName>
        <ecNumber evidence="7">3.2.1.52</ecNumber>
    </recommendedName>
</protein>
<feature type="disulfide bond" evidence="9">
    <location>
        <begin position="519"/>
        <end position="537"/>
    </location>
</feature>
<dbReference type="GO" id="GO:0006689">
    <property type="term" value="P:ganglioside catabolic process"/>
    <property type="evidence" value="ECO:0007669"/>
    <property type="project" value="TreeGrafter"/>
</dbReference>
<dbReference type="InterPro" id="IPR025705">
    <property type="entry name" value="Beta_hexosaminidase_sua/sub"/>
</dbReference>
<feature type="signal peptide" evidence="10">
    <location>
        <begin position="1"/>
        <end position="18"/>
    </location>
</feature>
<keyword evidence="4 7" id="KW-0378">Hydrolase</keyword>
<evidence type="ECO:0000259" key="12">
    <source>
        <dbReference type="Pfam" id="PF14845"/>
    </source>
</evidence>
<feature type="domain" description="Beta-hexosaminidase eukaryotic type N-terminal" evidence="12">
    <location>
        <begin position="34"/>
        <end position="166"/>
    </location>
</feature>
<dbReference type="Pfam" id="PF00728">
    <property type="entry name" value="Glyco_hydro_20"/>
    <property type="match status" value="1"/>
</dbReference>
<evidence type="ECO:0000256" key="7">
    <source>
        <dbReference type="PIRNR" id="PIRNR001093"/>
    </source>
</evidence>
<keyword evidence="6 7" id="KW-0326">Glycosidase</keyword>
<dbReference type="Gene3D" id="3.20.20.80">
    <property type="entry name" value="Glycosidases"/>
    <property type="match status" value="1"/>
</dbReference>
<dbReference type="EC" id="3.2.1.52" evidence="7"/>